<sequence length="461" mass="48226">MSSHDTPTIYAELLTNIRQLSVAVTLPSPAGGQTRALIAPNGETLHIHHAGTETSFPLPGRVLAQTGAPTTLPTPRSSASSSASQTLSWRLPLAADSPAARSGSVADDPVPWTARDLLPGSAVACRRCAAVVVPGGKAGEWKDLPSENWAEMMDFWHCHKPSTDREDEHEHGANGEGKQKDDHEHLTRRGYGANSSIAAQPGVGMVDLTSFLFCEADCVGLKFSLPSSDAAPQASSSSEVLAGAEGRDSGSASDPTQPPPRMLNIACSACASHLGFFNVAISSVVLLKWQVSCQTSTSHPTAAAAALPSSTDCLAATLIATLSRSGSSKSVVVPAFQSTQNLASSSSSDGDEAVPPALHLWILNSNITYASSSFPSSSSSSSSPPRTKRAAIKLLYKEISQDEADDMLESMTSDVQEVNLPLPAIVAAAEGLRRSSGLLPPAERVFKGWIVGLLDKWEPVS</sequence>
<dbReference type="PANTHER" id="PTHR31531">
    <property type="entry name" value="E3 UBIQUITIN-PROTEIN LIGASE E3D FAMILY MEMBER"/>
    <property type="match status" value="1"/>
</dbReference>
<evidence type="ECO:0000313" key="2">
    <source>
        <dbReference type="EMBL" id="KAG7050769.1"/>
    </source>
</evidence>
<dbReference type="GO" id="GO:0000209">
    <property type="term" value="P:protein polyubiquitination"/>
    <property type="evidence" value="ECO:0007669"/>
    <property type="project" value="TreeGrafter"/>
</dbReference>
<dbReference type="GO" id="GO:0061630">
    <property type="term" value="F:ubiquitin protein ligase activity"/>
    <property type="evidence" value="ECO:0007669"/>
    <property type="project" value="TreeGrafter"/>
</dbReference>
<accession>A0A9P7R8B7</accession>
<feature type="compositionally biased region" description="Low complexity" evidence="1">
    <location>
        <begin position="68"/>
        <end position="85"/>
    </location>
</feature>
<reference evidence="2" key="1">
    <citation type="submission" date="2021-05" db="EMBL/GenBank/DDBJ databases">
        <title>Comparative genomics of three Colletotrichum scovillei strains and genetic complementation revealed genes involved fungal growth and virulence on chili pepper.</title>
        <authorList>
            <person name="Hsieh D.-K."/>
            <person name="Chuang S.-C."/>
            <person name="Chen C.-Y."/>
            <person name="Chao Y.-T."/>
            <person name="Lu M.-Y.J."/>
            <person name="Lee M.-H."/>
            <person name="Shih M.-C."/>
        </authorList>
    </citation>
    <scope>NUCLEOTIDE SEQUENCE</scope>
    <source>
        <strain evidence="2">Coll-153</strain>
    </source>
</reference>
<organism evidence="2 3">
    <name type="scientific">Colletotrichum scovillei</name>
    <dbReference type="NCBI Taxonomy" id="1209932"/>
    <lineage>
        <taxon>Eukaryota</taxon>
        <taxon>Fungi</taxon>
        <taxon>Dikarya</taxon>
        <taxon>Ascomycota</taxon>
        <taxon>Pezizomycotina</taxon>
        <taxon>Sordariomycetes</taxon>
        <taxon>Hypocreomycetidae</taxon>
        <taxon>Glomerellales</taxon>
        <taxon>Glomerellaceae</taxon>
        <taxon>Colletotrichum</taxon>
        <taxon>Colletotrichum acutatum species complex</taxon>
    </lineage>
</organism>
<dbReference type="GO" id="GO:0043161">
    <property type="term" value="P:proteasome-mediated ubiquitin-dependent protein catabolic process"/>
    <property type="evidence" value="ECO:0007669"/>
    <property type="project" value="TreeGrafter"/>
</dbReference>
<dbReference type="GO" id="GO:0051865">
    <property type="term" value="P:protein autoubiquitination"/>
    <property type="evidence" value="ECO:0007669"/>
    <property type="project" value="TreeGrafter"/>
</dbReference>
<dbReference type="PANTHER" id="PTHR31531:SF2">
    <property type="entry name" value="E3 UBIQUITIN-PROTEIN LIGASE E3D"/>
    <property type="match status" value="1"/>
</dbReference>
<evidence type="ECO:0000313" key="3">
    <source>
        <dbReference type="Proteomes" id="UP000699042"/>
    </source>
</evidence>
<name>A0A9P7R8B7_9PEZI</name>
<feature type="compositionally biased region" description="Low complexity" evidence="1">
    <location>
        <begin position="229"/>
        <end position="238"/>
    </location>
</feature>
<dbReference type="GO" id="GO:0000151">
    <property type="term" value="C:ubiquitin ligase complex"/>
    <property type="evidence" value="ECO:0007669"/>
    <property type="project" value="TreeGrafter"/>
</dbReference>
<gene>
    <name evidence="2" type="ORF">JMJ77_013509</name>
</gene>
<keyword evidence="3" id="KW-1185">Reference proteome</keyword>
<dbReference type="EMBL" id="JAESDN010000005">
    <property type="protein sequence ID" value="KAG7050769.1"/>
    <property type="molecule type" value="Genomic_DNA"/>
</dbReference>
<dbReference type="InterPro" id="IPR019193">
    <property type="entry name" value="UBQ-conj_enz_E2-bd_prot"/>
</dbReference>
<dbReference type="GO" id="GO:0005634">
    <property type="term" value="C:nucleus"/>
    <property type="evidence" value="ECO:0007669"/>
    <property type="project" value="TreeGrafter"/>
</dbReference>
<dbReference type="GO" id="GO:0006513">
    <property type="term" value="P:protein monoubiquitination"/>
    <property type="evidence" value="ECO:0007669"/>
    <property type="project" value="TreeGrafter"/>
</dbReference>
<protein>
    <submittedName>
        <fullName evidence="2">Ubiquitin-conjugating enzyme E2C-binding protein</fullName>
    </submittedName>
</protein>
<proteinExistence type="predicted"/>
<dbReference type="GO" id="GO:0030332">
    <property type="term" value="F:cyclin binding"/>
    <property type="evidence" value="ECO:0007669"/>
    <property type="project" value="TreeGrafter"/>
</dbReference>
<feature type="region of interest" description="Disordered" evidence="1">
    <location>
        <begin position="229"/>
        <end position="258"/>
    </location>
</feature>
<dbReference type="AlphaFoldDB" id="A0A9P7R8B7"/>
<feature type="region of interest" description="Disordered" evidence="1">
    <location>
        <begin position="160"/>
        <end position="184"/>
    </location>
</feature>
<dbReference type="Proteomes" id="UP000699042">
    <property type="component" value="Unassembled WGS sequence"/>
</dbReference>
<dbReference type="GO" id="GO:0031624">
    <property type="term" value="F:ubiquitin conjugating enzyme binding"/>
    <property type="evidence" value="ECO:0007669"/>
    <property type="project" value="TreeGrafter"/>
</dbReference>
<comment type="caution">
    <text evidence="2">The sequence shown here is derived from an EMBL/GenBank/DDBJ whole genome shotgun (WGS) entry which is preliminary data.</text>
</comment>
<feature type="region of interest" description="Disordered" evidence="1">
    <location>
        <begin position="64"/>
        <end position="85"/>
    </location>
</feature>
<dbReference type="Pfam" id="PF09814">
    <property type="entry name" value="HECT_2"/>
    <property type="match status" value="1"/>
</dbReference>
<evidence type="ECO:0000256" key="1">
    <source>
        <dbReference type="SAM" id="MobiDB-lite"/>
    </source>
</evidence>
<dbReference type="GO" id="GO:0005829">
    <property type="term" value="C:cytosol"/>
    <property type="evidence" value="ECO:0007669"/>
    <property type="project" value="TreeGrafter"/>
</dbReference>